<feature type="compositionally biased region" description="Acidic residues" evidence="1">
    <location>
        <begin position="74"/>
        <end position="95"/>
    </location>
</feature>
<name>A0A1G6SGK7_9EURY</name>
<dbReference type="RefSeq" id="WP_149782344.1">
    <property type="nucleotide sequence ID" value="NZ_FMZP01000014.1"/>
</dbReference>
<dbReference type="Pfam" id="PF24379">
    <property type="entry name" value="DUF7535"/>
    <property type="match status" value="1"/>
</dbReference>
<reference evidence="3 4" key="1">
    <citation type="submission" date="2016-10" db="EMBL/GenBank/DDBJ databases">
        <authorList>
            <person name="Varghese N."/>
            <person name="Submissions S."/>
        </authorList>
    </citation>
    <scope>NUCLEOTIDE SEQUENCE [LARGE SCALE GENOMIC DNA]</scope>
    <source>
        <strain evidence="3 4">CDM_1</strain>
    </source>
</reference>
<feature type="transmembrane region" description="Helical" evidence="2">
    <location>
        <begin position="20"/>
        <end position="46"/>
    </location>
</feature>
<evidence type="ECO:0000313" key="4">
    <source>
        <dbReference type="Proteomes" id="UP000324021"/>
    </source>
</evidence>
<keyword evidence="2" id="KW-1133">Transmembrane helix</keyword>
<dbReference type="InterPro" id="IPR055957">
    <property type="entry name" value="DUF7535"/>
</dbReference>
<evidence type="ECO:0000313" key="3">
    <source>
        <dbReference type="EMBL" id="SDD15913.1"/>
    </source>
</evidence>
<keyword evidence="2" id="KW-0472">Membrane</keyword>
<sequence>MSVKVSESTGYGPNTQMSLFGYIMAGVLVIVLLPLLPVLAVVWALWKVFVSDEELEHSFETWRREADRASTDLLEADDDAEGEEDETDEDAAEDA</sequence>
<accession>A0A1G6SGK7</accession>
<proteinExistence type="predicted"/>
<gene>
    <name evidence="3" type="ORF">SAMN05192552_101418</name>
</gene>
<evidence type="ECO:0000256" key="1">
    <source>
        <dbReference type="SAM" id="MobiDB-lite"/>
    </source>
</evidence>
<keyword evidence="2" id="KW-0812">Transmembrane</keyword>
<evidence type="ECO:0000256" key="2">
    <source>
        <dbReference type="SAM" id="Phobius"/>
    </source>
</evidence>
<feature type="region of interest" description="Disordered" evidence="1">
    <location>
        <begin position="70"/>
        <end position="95"/>
    </location>
</feature>
<dbReference type="AlphaFoldDB" id="A0A1G6SGK7"/>
<dbReference type="EMBL" id="FMZP01000014">
    <property type="protein sequence ID" value="SDD15913.1"/>
    <property type="molecule type" value="Genomic_DNA"/>
</dbReference>
<dbReference type="Proteomes" id="UP000324021">
    <property type="component" value="Unassembled WGS sequence"/>
</dbReference>
<protein>
    <submittedName>
        <fullName evidence="3">Uncharacterized protein</fullName>
    </submittedName>
</protein>
<organism evidence="3 4">
    <name type="scientific">Natrinema hispanicum</name>
    <dbReference type="NCBI Taxonomy" id="392421"/>
    <lineage>
        <taxon>Archaea</taxon>
        <taxon>Methanobacteriati</taxon>
        <taxon>Methanobacteriota</taxon>
        <taxon>Stenosarchaea group</taxon>
        <taxon>Halobacteria</taxon>
        <taxon>Halobacteriales</taxon>
        <taxon>Natrialbaceae</taxon>
        <taxon>Natrinema</taxon>
    </lineage>
</organism>